<organism evidence="8 9">
    <name type="scientific">Macrosiphum euphorbiae</name>
    <name type="common">potato aphid</name>
    <dbReference type="NCBI Taxonomy" id="13131"/>
    <lineage>
        <taxon>Eukaryota</taxon>
        <taxon>Metazoa</taxon>
        <taxon>Ecdysozoa</taxon>
        <taxon>Arthropoda</taxon>
        <taxon>Hexapoda</taxon>
        <taxon>Insecta</taxon>
        <taxon>Pterygota</taxon>
        <taxon>Neoptera</taxon>
        <taxon>Paraneoptera</taxon>
        <taxon>Hemiptera</taxon>
        <taxon>Sternorrhyncha</taxon>
        <taxon>Aphidomorpha</taxon>
        <taxon>Aphidoidea</taxon>
        <taxon>Aphididae</taxon>
        <taxon>Macrosiphini</taxon>
        <taxon>Macrosiphum</taxon>
    </lineage>
</organism>
<dbReference type="InterPro" id="IPR028002">
    <property type="entry name" value="Myb_DNA-bind_5"/>
</dbReference>
<feature type="coiled-coil region" evidence="6">
    <location>
        <begin position="239"/>
        <end position="266"/>
    </location>
</feature>
<evidence type="ECO:0000259" key="7">
    <source>
        <dbReference type="Pfam" id="PF13873"/>
    </source>
</evidence>
<evidence type="ECO:0000256" key="6">
    <source>
        <dbReference type="SAM" id="Coils"/>
    </source>
</evidence>
<keyword evidence="9" id="KW-1185">Reference proteome</keyword>
<comment type="subunit">
    <text evidence="1">Self-associates forming complexes of several hundred monomers.</text>
</comment>
<reference evidence="8 9" key="1">
    <citation type="submission" date="2023-01" db="EMBL/GenBank/DDBJ databases">
        <authorList>
            <person name="Whitehead M."/>
        </authorList>
    </citation>
    <scope>NUCLEOTIDE SEQUENCE [LARGE SCALE GENOMIC DNA]</scope>
</reference>
<keyword evidence="3" id="KW-0805">Transcription regulation</keyword>
<feature type="domain" description="Myb/SANT-like DNA-binding" evidence="7">
    <location>
        <begin position="7"/>
        <end position="82"/>
    </location>
</feature>
<dbReference type="PANTHER" id="PTHR21411">
    <property type="entry name" value="APONTIC"/>
    <property type="match status" value="1"/>
</dbReference>
<comment type="caution">
    <text evidence="8">The sequence shown here is derived from an EMBL/GenBank/DDBJ whole genome shotgun (WGS) entry which is preliminary data.</text>
</comment>
<evidence type="ECO:0000256" key="5">
    <source>
        <dbReference type="ARBA" id="ARBA00025466"/>
    </source>
</evidence>
<comment type="function">
    <text evidence="5">Involved in transvection phenomena (= synapsis-dependent gene expression), where the synaptic pairing of chromosomes carrying genes with which zeste interacts influences the expression of these genes. Zeste binds to DNA and stimulates transcription from a nearby promoter.</text>
</comment>
<evidence type="ECO:0000256" key="1">
    <source>
        <dbReference type="ARBA" id="ARBA00011764"/>
    </source>
</evidence>
<evidence type="ECO:0000313" key="8">
    <source>
        <dbReference type="EMBL" id="CAI6361018.1"/>
    </source>
</evidence>
<dbReference type="AlphaFoldDB" id="A0AAV0WZ79"/>
<dbReference type="Pfam" id="PF13873">
    <property type="entry name" value="Myb_DNA-bind_5"/>
    <property type="match status" value="1"/>
</dbReference>
<evidence type="ECO:0000256" key="4">
    <source>
        <dbReference type="ARBA" id="ARBA00023163"/>
    </source>
</evidence>
<dbReference type="EMBL" id="CARXXK010000003">
    <property type="protein sequence ID" value="CAI6361018.1"/>
    <property type="molecule type" value="Genomic_DNA"/>
</dbReference>
<keyword evidence="4" id="KW-0804">Transcription</keyword>
<proteinExistence type="predicted"/>
<dbReference type="PANTHER" id="PTHR21411:SF0">
    <property type="entry name" value="REGULATORY PROTEIN ZESTE"/>
    <property type="match status" value="1"/>
</dbReference>
<dbReference type="Proteomes" id="UP001160148">
    <property type="component" value="Unassembled WGS sequence"/>
</dbReference>
<protein>
    <recommendedName>
        <fullName evidence="2">Regulatory protein zeste</fullName>
    </recommendedName>
</protein>
<sequence length="315" mass="36195">MEDDKKRGKNFTETEKSILIDLILPYKNIIENIKTDGATNKEKDLAWSEIANTYNCQQITGIRTIRQLKSVYDVQKRKARKDKSDYKVELYKTGGGRNLTMLSSTTDKVIGILGDRLEPLSNQYDCDSDYPNVNNPPDEFIIRTLNEDDLSDDLFNNSDENPYLIEKPVTKKRSPEILLAPSNKLVKILDKQSVAHNVATSHPATVEQNINKKHESSAKKVYEGLSLLTSKHLDIVESKEKLKDNLNLLAIKKSKLQLEITEMEQKIMVLRYDTEQQKCDSELKQNKLKELILESELRQNKMKETILSKQLIINL</sequence>
<keyword evidence="6" id="KW-0175">Coiled coil</keyword>
<accession>A0AAV0WZ79</accession>
<gene>
    <name evidence="8" type="ORF">MEUPH1_LOCUS16246</name>
</gene>
<evidence type="ECO:0000256" key="2">
    <source>
        <dbReference type="ARBA" id="ARBA00016807"/>
    </source>
</evidence>
<evidence type="ECO:0000256" key="3">
    <source>
        <dbReference type="ARBA" id="ARBA00023015"/>
    </source>
</evidence>
<evidence type="ECO:0000313" key="9">
    <source>
        <dbReference type="Proteomes" id="UP001160148"/>
    </source>
</evidence>
<name>A0AAV0WZ79_9HEMI</name>